<gene>
    <name evidence="1" type="ordered locus">SCATT_24260</name>
</gene>
<organism evidence="1 2">
    <name type="scientific">Streptantibioticus cattleyicolor (strain ATCC 35852 / DSM 46488 / JCM 4925 / NBRC 14057 / NRRL 8057)</name>
    <name type="common">Streptomyces cattleya</name>
    <dbReference type="NCBI Taxonomy" id="1003195"/>
    <lineage>
        <taxon>Bacteria</taxon>
        <taxon>Bacillati</taxon>
        <taxon>Actinomycetota</taxon>
        <taxon>Actinomycetes</taxon>
        <taxon>Kitasatosporales</taxon>
        <taxon>Streptomycetaceae</taxon>
        <taxon>Streptantibioticus</taxon>
    </lineage>
</organism>
<dbReference type="KEGG" id="sct:SCAT_2442"/>
<dbReference type="eggNOG" id="ENOG5033YKU">
    <property type="taxonomic scope" value="Bacteria"/>
</dbReference>
<dbReference type="RefSeq" id="WP_014143188.1">
    <property type="nucleotide sequence ID" value="NC_016111.1"/>
</dbReference>
<dbReference type="KEGG" id="scy:SCATT_24260"/>
<dbReference type="HOGENOM" id="CLU_1969211_0_0_11"/>
<dbReference type="Proteomes" id="UP000007842">
    <property type="component" value="Chromosome"/>
</dbReference>
<keyword evidence="2" id="KW-1185">Reference proteome</keyword>
<dbReference type="EMBL" id="CP003219">
    <property type="protein sequence ID" value="AEW94797.1"/>
    <property type="molecule type" value="Genomic_DNA"/>
</dbReference>
<reference evidence="2" key="1">
    <citation type="submission" date="2011-12" db="EMBL/GenBank/DDBJ databases">
        <title>Complete genome sequence of Streptomyces cattleya strain DSM 46488.</title>
        <authorList>
            <person name="Ou H.-Y."/>
            <person name="Li P."/>
            <person name="Zhao C."/>
            <person name="O'Hagan D."/>
            <person name="Deng Z."/>
        </authorList>
    </citation>
    <scope>NUCLEOTIDE SEQUENCE [LARGE SCALE GENOMIC DNA]</scope>
    <source>
        <strain evidence="2">ATCC 35852 / DSM 46488 / JCM 4925 / NBRC 14057 / NRRL 8057</strain>
    </source>
</reference>
<evidence type="ECO:0000313" key="1">
    <source>
        <dbReference type="EMBL" id="AEW94797.1"/>
    </source>
</evidence>
<accession>G8WS37</accession>
<sequence>MDLEPALHAARAHVLADLAAHGIADAAAVSLVEDAVAHRRWWAEQWPQGVAFVCGLVAQDVQEALLEQHGTRWPCCSSCHELLSVEPELGEDPRWVCENHGVAAAVGALH</sequence>
<name>F8K023_STREN</name>
<proteinExistence type="predicted"/>
<evidence type="ECO:0000313" key="2">
    <source>
        <dbReference type="Proteomes" id="UP000007842"/>
    </source>
</evidence>
<dbReference type="STRING" id="1003195.SCATT_24260"/>
<dbReference type="PATRIC" id="fig|1003195.11.peg.3947"/>
<dbReference type="OrthoDB" id="5190667at2"/>
<dbReference type="AlphaFoldDB" id="F8K023"/>
<protein>
    <submittedName>
        <fullName evidence="1">Uncharacterized protein</fullName>
    </submittedName>
</protein>
<accession>F8K023</accession>